<dbReference type="AlphaFoldDB" id="A0A852VI19"/>
<accession>A0A852VI19</accession>
<gene>
    <name evidence="1" type="ORF">HDF08_003449</name>
</gene>
<protein>
    <submittedName>
        <fullName evidence="1">Uncharacterized protein</fullName>
    </submittedName>
</protein>
<sequence>MMDSEIAAHAAKLWPHREHEASVVLGLLCCLGIHRWRRLDLTELIPGKDIAHCFWCSKVKVDGVVYDV</sequence>
<dbReference type="Proteomes" id="UP000564385">
    <property type="component" value="Unassembled WGS sequence"/>
</dbReference>
<evidence type="ECO:0000313" key="1">
    <source>
        <dbReference type="EMBL" id="NYF91347.1"/>
    </source>
</evidence>
<name>A0A852VI19_9BACT</name>
<comment type="caution">
    <text evidence="1">The sequence shown here is derived from an EMBL/GenBank/DDBJ whole genome shotgun (WGS) entry which is preliminary data.</text>
</comment>
<reference evidence="1 2" key="1">
    <citation type="submission" date="2020-07" db="EMBL/GenBank/DDBJ databases">
        <title>Genomic Encyclopedia of Type Strains, Phase IV (KMG-V): Genome sequencing to study the core and pangenomes of soil and plant-associated prokaryotes.</title>
        <authorList>
            <person name="Whitman W."/>
        </authorList>
    </citation>
    <scope>NUCLEOTIDE SEQUENCE [LARGE SCALE GENOMIC DNA]</scope>
    <source>
        <strain evidence="1 2">M8UP22</strain>
    </source>
</reference>
<dbReference type="EMBL" id="JACCCU010000002">
    <property type="protein sequence ID" value="NYF91347.1"/>
    <property type="molecule type" value="Genomic_DNA"/>
</dbReference>
<organism evidence="1 2">
    <name type="scientific">Tunturiibacter lichenicola</name>
    <dbReference type="NCBI Taxonomy" id="2051959"/>
    <lineage>
        <taxon>Bacteria</taxon>
        <taxon>Pseudomonadati</taxon>
        <taxon>Acidobacteriota</taxon>
        <taxon>Terriglobia</taxon>
        <taxon>Terriglobales</taxon>
        <taxon>Acidobacteriaceae</taxon>
        <taxon>Tunturiibacter</taxon>
    </lineage>
</organism>
<proteinExistence type="predicted"/>
<evidence type="ECO:0000313" key="2">
    <source>
        <dbReference type="Proteomes" id="UP000564385"/>
    </source>
</evidence>